<protein>
    <recommendedName>
        <fullName evidence="1">DUF6916 domain-containing protein</fullName>
    </recommendedName>
</protein>
<evidence type="ECO:0000313" key="3">
    <source>
        <dbReference type="Proteomes" id="UP000679725"/>
    </source>
</evidence>
<gene>
    <name evidence="2" type="ORF">DYBT9623_04226</name>
</gene>
<dbReference type="Pfam" id="PF21880">
    <property type="entry name" value="DUF6916"/>
    <property type="match status" value="1"/>
</dbReference>
<accession>A0ABN7RBW4</accession>
<name>A0ABN7RBW4_9BACT</name>
<dbReference type="RefSeq" id="WP_215235504.1">
    <property type="nucleotide sequence ID" value="NZ_CAJRAU010000006.1"/>
</dbReference>
<reference evidence="2 3" key="1">
    <citation type="submission" date="2021-04" db="EMBL/GenBank/DDBJ databases">
        <authorList>
            <person name="Rodrigo-Torres L."/>
            <person name="Arahal R. D."/>
            <person name="Lucena T."/>
        </authorList>
    </citation>
    <scope>NUCLEOTIDE SEQUENCE [LARGE SCALE GENOMIC DNA]</scope>
    <source>
        <strain evidence="2 3">CECT 9623</strain>
    </source>
</reference>
<comment type="caution">
    <text evidence="2">The sequence shown here is derived from an EMBL/GenBank/DDBJ whole genome shotgun (WGS) entry which is preliminary data.</text>
</comment>
<sequence length="102" mass="11467">MEAYDLSTITADDFSKYMNQTFDVYFAETQIVPSALTRVTRLSSYTPLERGPFSLELQTSGDHAPRPQGIYRIAHPEIGNIEVFLVPVGTDVKGMRYEAVFS</sequence>
<feature type="domain" description="DUF6916" evidence="1">
    <location>
        <begin position="9"/>
        <end position="101"/>
    </location>
</feature>
<dbReference type="EMBL" id="CAJRAU010000006">
    <property type="protein sequence ID" value="CAG5072645.1"/>
    <property type="molecule type" value="Genomic_DNA"/>
</dbReference>
<dbReference type="Proteomes" id="UP000679725">
    <property type="component" value="Unassembled WGS sequence"/>
</dbReference>
<organism evidence="2 3">
    <name type="scientific">Dyadobacter linearis</name>
    <dbReference type="NCBI Taxonomy" id="2823330"/>
    <lineage>
        <taxon>Bacteria</taxon>
        <taxon>Pseudomonadati</taxon>
        <taxon>Bacteroidota</taxon>
        <taxon>Cytophagia</taxon>
        <taxon>Cytophagales</taxon>
        <taxon>Spirosomataceae</taxon>
        <taxon>Dyadobacter</taxon>
    </lineage>
</organism>
<evidence type="ECO:0000259" key="1">
    <source>
        <dbReference type="Pfam" id="PF21880"/>
    </source>
</evidence>
<evidence type="ECO:0000313" key="2">
    <source>
        <dbReference type="EMBL" id="CAG5072645.1"/>
    </source>
</evidence>
<proteinExistence type="predicted"/>
<keyword evidence="3" id="KW-1185">Reference proteome</keyword>
<dbReference type="InterPro" id="IPR054209">
    <property type="entry name" value="DUF6916"/>
</dbReference>